<keyword evidence="3 5" id="KW-1133">Transmembrane helix</keyword>
<feature type="transmembrane region" description="Helical" evidence="5">
    <location>
        <begin position="87"/>
        <end position="109"/>
    </location>
</feature>
<dbReference type="PANTHER" id="PTHR22911:SF6">
    <property type="entry name" value="SOLUTE CARRIER FAMILY 35 MEMBER G1"/>
    <property type="match status" value="1"/>
</dbReference>
<accession>A0A3B0U5F5</accession>
<dbReference type="InterPro" id="IPR000620">
    <property type="entry name" value="EamA_dom"/>
</dbReference>
<evidence type="ECO:0000256" key="4">
    <source>
        <dbReference type="ARBA" id="ARBA00023136"/>
    </source>
</evidence>
<evidence type="ECO:0000256" key="2">
    <source>
        <dbReference type="ARBA" id="ARBA00022692"/>
    </source>
</evidence>
<feature type="domain" description="EamA" evidence="6">
    <location>
        <begin position="25"/>
        <end position="158"/>
    </location>
</feature>
<feature type="transmembrane region" description="Helical" evidence="5">
    <location>
        <begin position="56"/>
        <end position="75"/>
    </location>
</feature>
<dbReference type="GO" id="GO:0016020">
    <property type="term" value="C:membrane"/>
    <property type="evidence" value="ECO:0007669"/>
    <property type="project" value="UniProtKB-SubCell"/>
</dbReference>
<reference evidence="7" key="1">
    <citation type="submission" date="2018-06" db="EMBL/GenBank/DDBJ databases">
        <authorList>
            <person name="Zhirakovskaya E."/>
        </authorList>
    </citation>
    <scope>NUCLEOTIDE SEQUENCE</scope>
</reference>
<protein>
    <recommendedName>
        <fullName evidence="6">EamA domain-containing protein</fullName>
    </recommendedName>
</protein>
<evidence type="ECO:0000313" key="7">
    <source>
        <dbReference type="EMBL" id="VAW23603.1"/>
    </source>
</evidence>
<feature type="transmembrane region" description="Helical" evidence="5">
    <location>
        <begin position="165"/>
        <end position="186"/>
    </location>
</feature>
<proteinExistence type="predicted"/>
<keyword evidence="2 5" id="KW-0812">Transmembrane</keyword>
<evidence type="ECO:0000256" key="3">
    <source>
        <dbReference type="ARBA" id="ARBA00022989"/>
    </source>
</evidence>
<gene>
    <name evidence="7" type="ORF">MNBD_ALPHA12-1448</name>
</gene>
<evidence type="ECO:0000256" key="1">
    <source>
        <dbReference type="ARBA" id="ARBA00004141"/>
    </source>
</evidence>
<comment type="subcellular location">
    <subcellularLocation>
        <location evidence="1">Membrane</location>
        <topology evidence="1">Multi-pass membrane protein</topology>
    </subcellularLocation>
</comment>
<evidence type="ECO:0000259" key="6">
    <source>
        <dbReference type="Pfam" id="PF00892"/>
    </source>
</evidence>
<dbReference type="Pfam" id="PF00892">
    <property type="entry name" value="EamA"/>
    <property type="match status" value="1"/>
</dbReference>
<name>A0A3B0U5F5_9ZZZZ</name>
<dbReference type="AlphaFoldDB" id="A0A3B0U5F5"/>
<dbReference type="PANTHER" id="PTHR22911">
    <property type="entry name" value="ACYL-MALONYL CONDENSING ENZYME-RELATED"/>
    <property type="match status" value="1"/>
</dbReference>
<feature type="transmembrane region" description="Helical" evidence="5">
    <location>
        <begin position="116"/>
        <end position="135"/>
    </location>
</feature>
<dbReference type="EMBL" id="UOEO01000241">
    <property type="protein sequence ID" value="VAW23603.1"/>
    <property type="molecule type" value="Genomic_DNA"/>
</dbReference>
<feature type="transmembrane region" description="Helical" evidence="5">
    <location>
        <begin position="24"/>
        <end position="44"/>
    </location>
</feature>
<feature type="transmembrane region" description="Helical" evidence="5">
    <location>
        <begin position="269"/>
        <end position="299"/>
    </location>
</feature>
<evidence type="ECO:0000256" key="5">
    <source>
        <dbReference type="SAM" id="Phobius"/>
    </source>
</evidence>
<feature type="transmembrane region" description="Helical" evidence="5">
    <location>
        <begin position="141"/>
        <end position="158"/>
    </location>
</feature>
<feature type="transmembrane region" description="Helical" evidence="5">
    <location>
        <begin position="227"/>
        <end position="249"/>
    </location>
</feature>
<sequence length="313" mass="33750">MNQTASNKTAGRAGYELPSKTTPMLGATFMVFAALAFAGVNAANDWSQQFNGVSPSAVAFFQYLFALIFALPWLWRHGRKALATNNPGWHILRVVLSAIGVQAFVASFAIMPFPQIIALVMVSPFFVLMGAAILLGEKVTLARILATIVAFGGAMIILEPWSANFSLMALLPVLAAIVWAGASLITKFLTREEKPATITVYLLLLLTPINLVFYAGSGFVIPQSSAFGLLIALGVLTALAQYFVTRAYAAADATYLQPFDDLKLPINTLVYWLVFAYSLSSNFWPGAVLIVSASLYIALVENRKNKTAVTLPA</sequence>
<keyword evidence="4 5" id="KW-0472">Membrane</keyword>
<dbReference type="InterPro" id="IPR037185">
    <property type="entry name" value="EmrE-like"/>
</dbReference>
<organism evidence="7">
    <name type="scientific">hydrothermal vent metagenome</name>
    <dbReference type="NCBI Taxonomy" id="652676"/>
    <lineage>
        <taxon>unclassified sequences</taxon>
        <taxon>metagenomes</taxon>
        <taxon>ecological metagenomes</taxon>
    </lineage>
</organism>
<feature type="transmembrane region" description="Helical" evidence="5">
    <location>
        <begin position="198"/>
        <end position="215"/>
    </location>
</feature>
<dbReference type="SUPFAM" id="SSF103481">
    <property type="entry name" value="Multidrug resistance efflux transporter EmrE"/>
    <property type="match status" value="2"/>
</dbReference>